<dbReference type="PANTHER" id="PTHR48081">
    <property type="entry name" value="AB HYDROLASE SUPERFAMILY PROTEIN C4A8.06C"/>
    <property type="match status" value="1"/>
</dbReference>
<dbReference type="Gene3D" id="3.40.50.1820">
    <property type="entry name" value="alpha/beta hydrolase"/>
    <property type="match status" value="2"/>
</dbReference>
<organism evidence="4 5">
    <name type="scientific">Emydomyces testavorans</name>
    <dbReference type="NCBI Taxonomy" id="2070801"/>
    <lineage>
        <taxon>Eukaryota</taxon>
        <taxon>Fungi</taxon>
        <taxon>Dikarya</taxon>
        <taxon>Ascomycota</taxon>
        <taxon>Pezizomycotina</taxon>
        <taxon>Eurotiomycetes</taxon>
        <taxon>Eurotiomycetidae</taxon>
        <taxon>Onygenales</taxon>
        <taxon>Nannizziopsiaceae</taxon>
        <taxon>Emydomyces</taxon>
    </lineage>
</organism>
<dbReference type="InterPro" id="IPR002168">
    <property type="entry name" value="Lipase_GDXG_HIS_AS"/>
</dbReference>
<feature type="compositionally biased region" description="Basic residues" evidence="3">
    <location>
        <begin position="749"/>
        <end position="759"/>
    </location>
</feature>
<feature type="compositionally biased region" description="Low complexity" evidence="3">
    <location>
        <begin position="681"/>
        <end position="698"/>
    </location>
</feature>
<evidence type="ECO:0000256" key="2">
    <source>
        <dbReference type="ARBA" id="ARBA00022801"/>
    </source>
</evidence>
<sequence>MPFNTITVASAIAPTVFKTWCSHNFGGKPPKHKPTRRLSYHAGIEIIRKFIYYSSHHTVEEVQTFTARRVPSPRWVKQSAVVVPAEHLVSAGHLITAELGPDGIGRVGGKTWWQWRGDDVALRAEWIEMRSDYIQHRKSGKRSRRIMLYVHGGAYYFGSVDTHRYQLQRHARKLKARVFARPEEIIVAGDSSGGGMVVSMLITLRDQKMPLPSGAILISPWLDLTHSFPSMVDIGTEDYLPTYGFMHRPSMSWPPPNADEIGVVTKCAGKILQAINSPPVADSTTSVDERAIEEFFIRQATATTQAGHLESLPEHHAASFQNTGRGHPHSDHLLTIQMDGVVVELKDQIHLYTTNGLLSHPLVSPILQPSLGGLPPLLILTGGGELIRDEQIYFAHKAANPAAYPPSDKCLDRHDPDRKTIGKYEPTYVQLQVWDHLCHVAPTLSFTQPAKYMYRAIAQFGAWVLSRAQEASIDIPDWSTSSSREIDAPGGQRWDHFPQEGGLRSVGKAGDPLPPFHHHMIRQRIDRHGNIHPLPDESQLPALRLSPDEIGEPKVGHIRRWMNAKQEWDNKYARLRRKVLKRRVEEFLLGIEELAPGETPPPTSAAARRGISIQKIRKPSRISRSLAFWNSIGSKHDEAALRETGEYSGPFRASIPRPASETQVVTDVGQSNDSEREVSEKASSQEPSRSSSRYSDSSLLQNPDSREANGVITERTELNMPVAATPETTGNRRPPPSSVPPKSPLRGTPPRHPHYHRHWRPIDDKASTRAIRHAQGVVSAVSPVEGSASSLSWETPRESISPLPSRQEPGRIRTKSSLAATDYINALDGFDRRELGAATSDGNTTEPHYRYDPNQDRYEVERPVPLTAAEPSGSTQSESRIGPSYIEARRSSRRYNKGKELADEFNSTGTREPSETEPFPPFPGSGILSAASRSRAEVNGNPEGTGEGSGYSSVYSDERVGGERGKKRL</sequence>
<reference evidence="4" key="1">
    <citation type="submission" date="2023-03" db="EMBL/GenBank/DDBJ databases">
        <title>Emydomyces testavorans Genome Sequence.</title>
        <authorList>
            <person name="Hoyer L."/>
        </authorList>
    </citation>
    <scope>NUCLEOTIDE SEQUENCE</scope>
    <source>
        <strain evidence="4">16-2883</strain>
    </source>
</reference>
<feature type="compositionally biased region" description="Basic and acidic residues" evidence="3">
    <location>
        <begin position="956"/>
        <end position="969"/>
    </location>
</feature>
<evidence type="ECO:0000313" key="5">
    <source>
        <dbReference type="Proteomes" id="UP001219355"/>
    </source>
</evidence>
<dbReference type="InterPro" id="IPR050300">
    <property type="entry name" value="GDXG_lipolytic_enzyme"/>
</dbReference>
<feature type="compositionally biased region" description="Pro residues" evidence="3">
    <location>
        <begin position="733"/>
        <end position="743"/>
    </location>
</feature>
<dbReference type="Pfam" id="PF10340">
    <property type="entry name" value="Say1_Mug180"/>
    <property type="match status" value="1"/>
</dbReference>
<evidence type="ECO:0000256" key="3">
    <source>
        <dbReference type="SAM" id="MobiDB-lite"/>
    </source>
</evidence>
<dbReference type="InterPro" id="IPR019436">
    <property type="entry name" value="Say1-like"/>
</dbReference>
<evidence type="ECO:0000256" key="1">
    <source>
        <dbReference type="ARBA" id="ARBA00010515"/>
    </source>
</evidence>
<feature type="region of interest" description="Disordered" evidence="3">
    <location>
        <begin position="835"/>
        <end position="969"/>
    </location>
</feature>
<feature type="region of interest" description="Disordered" evidence="3">
    <location>
        <begin position="479"/>
        <end position="499"/>
    </location>
</feature>
<dbReference type="Proteomes" id="UP001219355">
    <property type="component" value="Chromosome 2"/>
</dbReference>
<dbReference type="PANTHER" id="PTHR48081:SF19">
    <property type="entry name" value="AB HYDROLASE SUPERFAMILY PROTEIN C4A8.06C"/>
    <property type="match status" value="1"/>
</dbReference>
<keyword evidence="2" id="KW-0378">Hydrolase</keyword>
<evidence type="ECO:0000313" key="4">
    <source>
        <dbReference type="EMBL" id="WEW58692.1"/>
    </source>
</evidence>
<keyword evidence="5" id="KW-1185">Reference proteome</keyword>
<feature type="region of interest" description="Disordered" evidence="3">
    <location>
        <begin position="649"/>
        <end position="762"/>
    </location>
</feature>
<dbReference type="AlphaFoldDB" id="A0AAF0IJ99"/>
<dbReference type="SUPFAM" id="SSF53474">
    <property type="entry name" value="alpha/beta-Hydrolases"/>
    <property type="match status" value="1"/>
</dbReference>
<dbReference type="PROSITE" id="PS01173">
    <property type="entry name" value="LIPASE_GDXG_HIS"/>
    <property type="match status" value="1"/>
</dbReference>
<dbReference type="GO" id="GO:0016787">
    <property type="term" value="F:hydrolase activity"/>
    <property type="evidence" value="ECO:0007669"/>
    <property type="project" value="UniProtKB-KW"/>
</dbReference>
<feature type="compositionally biased region" description="Polar residues" evidence="3">
    <location>
        <begin position="660"/>
        <end position="672"/>
    </location>
</feature>
<feature type="region of interest" description="Disordered" evidence="3">
    <location>
        <begin position="778"/>
        <end position="817"/>
    </location>
</feature>
<accession>A0AAF0IJ99</accession>
<feature type="compositionally biased region" description="Basic and acidic residues" evidence="3">
    <location>
        <begin position="847"/>
        <end position="862"/>
    </location>
</feature>
<name>A0AAF0IJ99_9EURO</name>
<proteinExistence type="inferred from homology"/>
<gene>
    <name evidence="4" type="ORF">PRK78_004160</name>
</gene>
<dbReference type="InterPro" id="IPR029058">
    <property type="entry name" value="AB_hydrolase_fold"/>
</dbReference>
<dbReference type="EMBL" id="CP120628">
    <property type="protein sequence ID" value="WEW58692.1"/>
    <property type="molecule type" value="Genomic_DNA"/>
</dbReference>
<comment type="similarity">
    <text evidence="1">Belongs to the 'GDXG' lipolytic enzyme family.</text>
</comment>
<protein>
    <submittedName>
        <fullName evidence="4">Uncharacterized protein</fullName>
    </submittedName>
</protein>